<feature type="compositionally biased region" description="Gly residues" evidence="4">
    <location>
        <begin position="145"/>
        <end position="156"/>
    </location>
</feature>
<feature type="compositionally biased region" description="Basic and acidic residues" evidence="4">
    <location>
        <begin position="821"/>
        <end position="833"/>
    </location>
</feature>
<feature type="region of interest" description="Disordered" evidence="4">
    <location>
        <begin position="537"/>
        <end position="590"/>
    </location>
</feature>
<feature type="compositionally biased region" description="Basic residues" evidence="4">
    <location>
        <begin position="568"/>
        <end position="581"/>
    </location>
</feature>
<comment type="subcellular location">
    <subcellularLocation>
        <location evidence="1">Nucleus</location>
        <location evidence="1">Nucleolus</location>
    </subcellularLocation>
</comment>
<evidence type="ECO:0000313" key="6">
    <source>
        <dbReference type="Proteomes" id="UP000027265"/>
    </source>
</evidence>
<feature type="compositionally biased region" description="Low complexity" evidence="4">
    <location>
        <begin position="377"/>
        <end position="394"/>
    </location>
</feature>
<feature type="compositionally biased region" description="Acidic residues" evidence="4">
    <location>
        <begin position="244"/>
        <end position="273"/>
    </location>
</feature>
<sequence>MARAHKPLRPSKPSHKSKAKSNAIGYANRHSRKPSSSKPGVEDVYEYETQKTRRSRAGVSLTLDRDEDLPLRNEDEDDDEGGGWEGVGGSGGGRPRLIGENVDDEKIDEEDDEEIDSDEAFEESDEERFAGFTFASDLKKKGKAGSAGGNKGNGKGKVGERSVRFAEVDLNEDDDGDEDQPAFRPSSRRISEGDGSDEDEDEEEEGEDDEFIDLLEVLDGRGDPDIASEAGSVEYERPRNVEKDVDENESQVDGQDGSEGDEQDDDDDDEGEDEPMHPTSDISPSDEEPDPEALSTLNTFITSLPSTSQKRKGSDHDEGDVGAPARKRRYLKEMTSAGMENEFGTSSGPNKLSLNDLLAPLASQSSTLLSLKKSIKPLVASSSSKSGPLSAPLPQRTQDRLDREAAYEQTKEEVDKWKESMKRIREADHLSFPLQSHPIGRSSNMELTAKFKPTTELESSVDKLLKLANLRESEISQTEELKLNALSIEEVSARRAELRKMRDLMFRAEIKAKRVAKIKSKTFRKIKKREKAKLLAKLDGGEGDGEDDDDDEKRMKREVERAKERATLRHKNTGKWAKAMKGRNELDGDQRMEMLEMLERGEKLRKKIRGEGSGSDDGKSDDDDEGGEGDLEQLKASAFEELAALEVDGGVGEEEVARGHKSIFNMKFMKDAMARDRQKADRVADDFVKEMGGVGGEGEGDEEVGGEVGEGESSGVAVQRVGGRVQARPGTLTGQQPRQLGSLPSDTSSVTLKSTDLPEHHPPAYSPPPPPSASSTEKVNPWLAPQTTSTTAPRKKNEVVVAKESASVDKSKNKLRKRMKKREEEKEKAKEDALVEISMDDVLVIDKPGASTSTTESEKKKAQEPRREGSEDENGDSEVEEQEKALERKGKKGGVKPFEQRDLVARAFAGDNVVQEFEAMKRKEMQEDAPHEVDTTLPGWGSWGGKGARRQAPKPHLIKKVAGVDPKSRADYNKAHVIISEKRDKKAAKYMVKDLPYPYTSKAQYERSIEAPIGTEWNTRLGFQRGTLPKVVKKMGAIINPLEKLS</sequence>
<feature type="compositionally biased region" description="Basic and acidic residues" evidence="4">
    <location>
        <begin position="157"/>
        <end position="167"/>
    </location>
</feature>
<name>A0A067Q9R8_9AGAM</name>
<feature type="compositionally biased region" description="Basic and acidic residues" evidence="4">
    <location>
        <begin position="234"/>
        <end position="243"/>
    </location>
</feature>
<accession>A0A067Q9R8</accession>
<evidence type="ECO:0000256" key="1">
    <source>
        <dbReference type="ARBA" id="ARBA00004604"/>
    </source>
</evidence>
<feature type="compositionally biased region" description="Basic and acidic residues" evidence="4">
    <location>
        <begin position="552"/>
        <end position="567"/>
    </location>
</feature>
<keyword evidence="6" id="KW-1185">Reference proteome</keyword>
<feature type="compositionally biased region" description="Polar residues" evidence="4">
    <location>
        <begin position="343"/>
        <end position="353"/>
    </location>
</feature>
<dbReference type="InterPro" id="IPR006709">
    <property type="entry name" value="SSU_processome_Utp14"/>
</dbReference>
<dbReference type="PANTHER" id="PTHR14150:SF12">
    <property type="entry name" value="U3 SMALL NUCLEOLAR RNA-ASSOCIATED PROTEIN 14 HOMOLOG A"/>
    <property type="match status" value="1"/>
</dbReference>
<feature type="compositionally biased region" description="Acidic residues" evidence="4">
    <location>
        <begin position="169"/>
        <end position="180"/>
    </location>
</feature>
<dbReference type="GO" id="GO:0032040">
    <property type="term" value="C:small-subunit processome"/>
    <property type="evidence" value="ECO:0007669"/>
    <property type="project" value="InterPro"/>
</dbReference>
<dbReference type="AlphaFoldDB" id="A0A067Q9R8"/>
<feature type="compositionally biased region" description="Acidic residues" evidence="4">
    <location>
        <begin position="619"/>
        <end position="631"/>
    </location>
</feature>
<proteinExistence type="predicted"/>
<dbReference type="Pfam" id="PF04615">
    <property type="entry name" value="Utp14"/>
    <property type="match status" value="1"/>
</dbReference>
<dbReference type="Proteomes" id="UP000027265">
    <property type="component" value="Unassembled WGS sequence"/>
</dbReference>
<gene>
    <name evidence="5" type="ORF">JAAARDRAFT_202438</name>
</gene>
<feature type="compositionally biased region" description="Basic and acidic residues" evidence="4">
    <location>
        <begin position="856"/>
        <end position="869"/>
    </location>
</feature>
<feature type="compositionally biased region" description="Polar residues" evidence="4">
    <location>
        <begin position="295"/>
        <end position="308"/>
    </location>
</feature>
<feature type="region of interest" description="Disordered" evidence="4">
    <location>
        <begin position="1"/>
        <end position="354"/>
    </location>
</feature>
<dbReference type="OrthoDB" id="277439at2759"/>
<keyword evidence="3" id="KW-0539">Nucleus</keyword>
<feature type="compositionally biased region" description="Polar residues" evidence="4">
    <location>
        <begin position="732"/>
        <end position="754"/>
    </location>
</feature>
<feature type="compositionally biased region" description="Acidic residues" evidence="4">
    <location>
        <begin position="541"/>
        <end position="551"/>
    </location>
</feature>
<evidence type="ECO:0008006" key="7">
    <source>
        <dbReference type="Google" id="ProtNLM"/>
    </source>
</evidence>
<dbReference type="FunCoup" id="A0A067Q9R8">
    <property type="interactions" value="441"/>
</dbReference>
<feature type="compositionally biased region" description="Gly residues" evidence="4">
    <location>
        <begin position="83"/>
        <end position="94"/>
    </location>
</feature>
<feature type="compositionally biased region" description="Low complexity" evidence="4">
    <location>
        <begin position="711"/>
        <end position="728"/>
    </location>
</feature>
<reference evidence="6" key="1">
    <citation type="journal article" date="2014" name="Proc. Natl. Acad. Sci. U.S.A.">
        <title>Extensive sampling of basidiomycete genomes demonstrates inadequacy of the white-rot/brown-rot paradigm for wood decay fungi.</title>
        <authorList>
            <person name="Riley R."/>
            <person name="Salamov A.A."/>
            <person name="Brown D.W."/>
            <person name="Nagy L.G."/>
            <person name="Floudas D."/>
            <person name="Held B.W."/>
            <person name="Levasseur A."/>
            <person name="Lombard V."/>
            <person name="Morin E."/>
            <person name="Otillar R."/>
            <person name="Lindquist E.A."/>
            <person name="Sun H."/>
            <person name="LaButti K.M."/>
            <person name="Schmutz J."/>
            <person name="Jabbour D."/>
            <person name="Luo H."/>
            <person name="Baker S.E."/>
            <person name="Pisabarro A.G."/>
            <person name="Walton J.D."/>
            <person name="Blanchette R.A."/>
            <person name="Henrissat B."/>
            <person name="Martin F."/>
            <person name="Cullen D."/>
            <person name="Hibbett D.S."/>
            <person name="Grigoriev I.V."/>
        </authorList>
    </citation>
    <scope>NUCLEOTIDE SEQUENCE [LARGE SCALE GENOMIC DNA]</scope>
    <source>
        <strain evidence="6">MUCL 33604</strain>
    </source>
</reference>
<evidence type="ECO:0000256" key="4">
    <source>
        <dbReference type="SAM" id="MobiDB-lite"/>
    </source>
</evidence>
<feature type="compositionally biased region" description="Basic residues" evidence="4">
    <location>
        <begin position="1"/>
        <end position="19"/>
    </location>
</feature>
<dbReference type="EMBL" id="KL197710">
    <property type="protein sequence ID" value="KDQ62895.1"/>
    <property type="molecule type" value="Genomic_DNA"/>
</dbReference>
<feature type="compositionally biased region" description="Acidic residues" evidence="4">
    <location>
        <begin position="870"/>
        <end position="881"/>
    </location>
</feature>
<keyword evidence="2" id="KW-0597">Phosphoprotein</keyword>
<dbReference type="PANTHER" id="PTHR14150">
    <property type="entry name" value="U3 SMALL NUCLEOLAR RNA-ASSOCIATED PROTEIN 14"/>
    <property type="match status" value="1"/>
</dbReference>
<feature type="region of interest" description="Disordered" evidence="4">
    <location>
        <begin position="605"/>
        <end position="637"/>
    </location>
</feature>
<evidence type="ECO:0000256" key="2">
    <source>
        <dbReference type="ARBA" id="ARBA00022553"/>
    </source>
</evidence>
<feature type="compositionally biased region" description="Acidic residues" evidence="4">
    <location>
        <begin position="101"/>
        <end position="126"/>
    </location>
</feature>
<dbReference type="HOGENOM" id="CLU_003783_0_1_1"/>
<feature type="region of interest" description="Disordered" evidence="4">
    <location>
        <begin position="377"/>
        <end position="400"/>
    </location>
</feature>
<feature type="compositionally biased region" description="Basic and acidic residues" evidence="4">
    <location>
        <begin position="925"/>
        <end position="934"/>
    </location>
</feature>
<feature type="region of interest" description="Disordered" evidence="4">
    <location>
        <begin position="689"/>
        <end position="898"/>
    </location>
</feature>
<dbReference type="GO" id="GO:0006364">
    <property type="term" value="P:rRNA processing"/>
    <property type="evidence" value="ECO:0007669"/>
    <property type="project" value="InterPro"/>
</dbReference>
<protein>
    <recommendedName>
        <fullName evidence="7">Utp14-domain-containing protein</fullName>
    </recommendedName>
</protein>
<dbReference type="STRING" id="933084.A0A067Q9R8"/>
<evidence type="ECO:0000313" key="5">
    <source>
        <dbReference type="EMBL" id="KDQ62895.1"/>
    </source>
</evidence>
<feature type="region of interest" description="Disordered" evidence="4">
    <location>
        <begin position="925"/>
        <end position="952"/>
    </location>
</feature>
<evidence type="ECO:0000256" key="3">
    <source>
        <dbReference type="ARBA" id="ARBA00023242"/>
    </source>
</evidence>
<organism evidence="5 6">
    <name type="scientific">Jaapia argillacea MUCL 33604</name>
    <dbReference type="NCBI Taxonomy" id="933084"/>
    <lineage>
        <taxon>Eukaryota</taxon>
        <taxon>Fungi</taxon>
        <taxon>Dikarya</taxon>
        <taxon>Basidiomycota</taxon>
        <taxon>Agaricomycotina</taxon>
        <taxon>Agaricomycetes</taxon>
        <taxon>Agaricomycetidae</taxon>
        <taxon>Jaapiales</taxon>
        <taxon>Jaapiaceae</taxon>
        <taxon>Jaapia</taxon>
    </lineage>
</organism>
<dbReference type="InParanoid" id="A0A067Q9R8"/>
<feature type="compositionally biased region" description="Acidic residues" evidence="4">
    <location>
        <begin position="194"/>
        <end position="213"/>
    </location>
</feature>